<dbReference type="InterPro" id="IPR008367">
    <property type="entry name" value="Regucalcin"/>
</dbReference>
<comment type="cofactor">
    <cofactor evidence="3">
        <name>Mn(2+)</name>
        <dbReference type="ChEBI" id="CHEBI:29035"/>
    </cofactor>
</comment>
<keyword evidence="12" id="KW-0106">Calcium</keyword>
<dbReference type="AlphaFoldDB" id="A0A0B0IFM8"/>
<keyword evidence="11" id="KW-0378">Hydrolase</keyword>
<dbReference type="PANTHER" id="PTHR10907">
    <property type="entry name" value="REGUCALCIN"/>
    <property type="match status" value="1"/>
</dbReference>
<evidence type="ECO:0000256" key="12">
    <source>
        <dbReference type="ARBA" id="ARBA00022837"/>
    </source>
</evidence>
<feature type="binding site" evidence="15">
    <location>
        <position position="102"/>
    </location>
    <ligand>
        <name>substrate</name>
    </ligand>
</feature>
<dbReference type="Gene3D" id="2.120.10.30">
    <property type="entry name" value="TolB, C-terminal domain"/>
    <property type="match status" value="1"/>
</dbReference>
<feature type="binding site" evidence="15">
    <location>
        <position position="100"/>
    </location>
    <ligand>
        <name>substrate</name>
    </ligand>
</feature>
<evidence type="ECO:0000256" key="14">
    <source>
        <dbReference type="PIRSR" id="PIRSR605511-1"/>
    </source>
</evidence>
<dbReference type="eggNOG" id="COG3386">
    <property type="taxonomic scope" value="Bacteria"/>
</dbReference>
<protein>
    <recommendedName>
        <fullName evidence="8">Regucalcin</fullName>
        <ecNumber evidence="7">3.1.1.17</ecNumber>
    </recommendedName>
    <alternativeName>
        <fullName evidence="13">Gluconolactonase</fullName>
    </alternativeName>
</protein>
<feature type="binding site" evidence="15">
    <location>
        <position position="17"/>
    </location>
    <ligand>
        <name>a divalent metal cation</name>
        <dbReference type="ChEBI" id="CHEBI:60240"/>
    </ligand>
</feature>
<dbReference type="GO" id="GO:0005737">
    <property type="term" value="C:cytoplasm"/>
    <property type="evidence" value="ECO:0007669"/>
    <property type="project" value="UniProtKB-SubCell"/>
</dbReference>
<comment type="cofactor">
    <cofactor evidence="4">
        <name>Mg(2+)</name>
        <dbReference type="ChEBI" id="CHEBI:18420"/>
    </cofactor>
</comment>
<gene>
    <name evidence="17" type="ORF">LQ50_20950</name>
</gene>
<dbReference type="Pfam" id="PF08450">
    <property type="entry name" value="SGL"/>
    <property type="match status" value="1"/>
</dbReference>
<dbReference type="GO" id="GO:0005509">
    <property type="term" value="F:calcium ion binding"/>
    <property type="evidence" value="ECO:0007669"/>
    <property type="project" value="InterPro"/>
</dbReference>
<evidence type="ECO:0000256" key="3">
    <source>
        <dbReference type="ARBA" id="ARBA00001936"/>
    </source>
</evidence>
<evidence type="ECO:0000256" key="4">
    <source>
        <dbReference type="ARBA" id="ARBA00001946"/>
    </source>
</evidence>
<dbReference type="STRING" id="333138.LQ50_20950"/>
<evidence type="ECO:0000256" key="11">
    <source>
        <dbReference type="ARBA" id="ARBA00022801"/>
    </source>
</evidence>
<evidence type="ECO:0000256" key="9">
    <source>
        <dbReference type="ARBA" id="ARBA00022490"/>
    </source>
</evidence>
<sequence>MAYQVEIAYPAEATLGEGPHWDDQNERLLWVDIQKKKLHIFDPEKSENHSIAFEQYIGTVVRSQSGELLLAMQDGIYRYNIQSNHLTFLTNPETHLPNNRFNDGKCDPAGRFWAGTMSLDEKTNQGSLYCYHPSGQTSKMISPVTISNGLAWSPDHAYMYFIDTPTRNIQMFTFNSETGDISFEKIVVCIPEEDGYPDGMTIDEEGMLWVAHWGGSKVTRWDPHTGKQLDEINLPAKNVTSCTFGGKNLDELYITTARIGMDDSEFNTFPHSGHLFRVKTNVKGIPAYLFKG</sequence>
<evidence type="ECO:0000256" key="6">
    <source>
        <dbReference type="ARBA" id="ARBA00008853"/>
    </source>
</evidence>
<dbReference type="FunFam" id="2.120.10.30:FF:000126">
    <property type="entry name" value="Senescence marker protein-30"/>
    <property type="match status" value="1"/>
</dbReference>
<dbReference type="GO" id="GO:0004341">
    <property type="term" value="F:gluconolactonase activity"/>
    <property type="evidence" value="ECO:0007669"/>
    <property type="project" value="UniProtKB-EC"/>
</dbReference>
<evidence type="ECO:0000256" key="8">
    <source>
        <dbReference type="ARBA" id="ARBA00016808"/>
    </source>
</evidence>
<feature type="binding site" evidence="15">
    <location>
        <position position="148"/>
    </location>
    <ligand>
        <name>a divalent metal cation</name>
        <dbReference type="ChEBI" id="CHEBI:60240"/>
    </ligand>
</feature>
<dbReference type="GO" id="GO:0019853">
    <property type="term" value="P:L-ascorbic acid biosynthetic process"/>
    <property type="evidence" value="ECO:0007669"/>
    <property type="project" value="TreeGrafter"/>
</dbReference>
<proteinExistence type="inferred from homology"/>
<accession>A0A0B0IFM8</accession>
<comment type="catalytic activity">
    <reaction evidence="1">
        <text>D-glucono-1,5-lactone + H2O = D-gluconate + H(+)</text>
        <dbReference type="Rhea" id="RHEA:10440"/>
        <dbReference type="ChEBI" id="CHEBI:15377"/>
        <dbReference type="ChEBI" id="CHEBI:15378"/>
        <dbReference type="ChEBI" id="CHEBI:16217"/>
        <dbReference type="ChEBI" id="CHEBI:18391"/>
        <dbReference type="EC" id="3.1.1.17"/>
    </reaction>
</comment>
<dbReference type="RefSeq" id="WP_034632591.1">
    <property type="nucleotide sequence ID" value="NZ_JRJU01000038.1"/>
</dbReference>
<reference evidence="17 18" key="1">
    <citation type="submission" date="2014-09" db="EMBL/GenBank/DDBJ databases">
        <title>Genome sequencing and annotation of Bacillus Okhensis strain Kh10-101T.</title>
        <authorList>
            <person name="Prakash J.S."/>
        </authorList>
    </citation>
    <scope>NUCLEOTIDE SEQUENCE [LARGE SCALE GENOMIC DNA]</scope>
    <source>
        <strain evidence="18">Kh10-101T</strain>
    </source>
</reference>
<evidence type="ECO:0000256" key="10">
    <source>
        <dbReference type="ARBA" id="ARBA00022723"/>
    </source>
</evidence>
<dbReference type="OrthoDB" id="2633250at2"/>
<evidence type="ECO:0000256" key="13">
    <source>
        <dbReference type="ARBA" id="ARBA00032464"/>
    </source>
</evidence>
<organism evidence="17 18">
    <name type="scientific">Halalkalibacter okhensis</name>
    <dbReference type="NCBI Taxonomy" id="333138"/>
    <lineage>
        <taxon>Bacteria</taxon>
        <taxon>Bacillati</taxon>
        <taxon>Bacillota</taxon>
        <taxon>Bacilli</taxon>
        <taxon>Bacillales</taxon>
        <taxon>Bacillaceae</taxon>
        <taxon>Halalkalibacter</taxon>
    </lineage>
</organism>
<dbReference type="PRINTS" id="PR01791">
    <property type="entry name" value="REGUCALCIN"/>
</dbReference>
<evidence type="ECO:0000256" key="1">
    <source>
        <dbReference type="ARBA" id="ARBA00001589"/>
    </source>
</evidence>
<comment type="cofactor">
    <cofactor evidence="15">
        <name>Zn(2+)</name>
        <dbReference type="ChEBI" id="CHEBI:29105"/>
    </cofactor>
    <text evidence="15">Binds 1 divalent metal cation per subunit.</text>
</comment>
<comment type="caution">
    <text evidence="17">The sequence shown here is derived from an EMBL/GenBank/DDBJ whole genome shotgun (WGS) entry which is preliminary data.</text>
</comment>
<feature type="binding site" evidence="15">
    <location>
        <position position="120"/>
    </location>
    <ligand>
        <name>substrate</name>
    </ligand>
</feature>
<name>A0A0B0IFM8_9BACI</name>
<evidence type="ECO:0000313" key="18">
    <source>
        <dbReference type="Proteomes" id="UP000030832"/>
    </source>
</evidence>
<dbReference type="InterPro" id="IPR005511">
    <property type="entry name" value="SMP-30"/>
</dbReference>
<comment type="cofactor">
    <cofactor evidence="2">
        <name>Ca(2+)</name>
        <dbReference type="ChEBI" id="CHEBI:29108"/>
    </cofactor>
</comment>
<dbReference type="PANTHER" id="PTHR10907:SF47">
    <property type="entry name" value="REGUCALCIN"/>
    <property type="match status" value="1"/>
</dbReference>
<comment type="similarity">
    <text evidence="6">Belongs to the SMP-30/CGR1 family.</text>
</comment>
<dbReference type="SUPFAM" id="SSF63829">
    <property type="entry name" value="Calcium-dependent phosphotriesterase"/>
    <property type="match status" value="1"/>
</dbReference>
<evidence type="ECO:0000313" key="17">
    <source>
        <dbReference type="EMBL" id="KHF38471.1"/>
    </source>
</evidence>
<evidence type="ECO:0000256" key="2">
    <source>
        <dbReference type="ARBA" id="ARBA00001913"/>
    </source>
</evidence>
<feature type="active site" description="Proton donor/acceptor" evidence="14">
    <location>
        <position position="198"/>
    </location>
</feature>
<dbReference type="PRINTS" id="PR01790">
    <property type="entry name" value="SMP30FAMILY"/>
</dbReference>
<keyword evidence="10 15" id="KW-0479">Metal-binding</keyword>
<feature type="binding site" evidence="15">
    <location>
        <position position="198"/>
    </location>
    <ligand>
        <name>a divalent metal cation</name>
        <dbReference type="ChEBI" id="CHEBI:60240"/>
    </ligand>
</feature>
<comment type="subcellular location">
    <subcellularLocation>
        <location evidence="5">Cytoplasm</location>
    </subcellularLocation>
</comment>
<evidence type="ECO:0000256" key="7">
    <source>
        <dbReference type="ARBA" id="ARBA00013227"/>
    </source>
</evidence>
<dbReference type="GO" id="GO:0030234">
    <property type="term" value="F:enzyme regulator activity"/>
    <property type="evidence" value="ECO:0007669"/>
    <property type="project" value="InterPro"/>
</dbReference>
<evidence type="ECO:0000256" key="5">
    <source>
        <dbReference type="ARBA" id="ARBA00004496"/>
    </source>
</evidence>
<dbReference type="Proteomes" id="UP000030832">
    <property type="component" value="Unassembled WGS sequence"/>
</dbReference>
<keyword evidence="15" id="KW-0862">Zinc</keyword>
<evidence type="ECO:0000256" key="15">
    <source>
        <dbReference type="PIRSR" id="PIRSR605511-2"/>
    </source>
</evidence>
<dbReference type="InterPro" id="IPR013658">
    <property type="entry name" value="SGL"/>
</dbReference>
<evidence type="ECO:0000259" key="16">
    <source>
        <dbReference type="Pfam" id="PF08450"/>
    </source>
</evidence>
<dbReference type="EMBL" id="JRJU01000038">
    <property type="protein sequence ID" value="KHF38471.1"/>
    <property type="molecule type" value="Genomic_DNA"/>
</dbReference>
<dbReference type="InterPro" id="IPR011042">
    <property type="entry name" value="6-blade_b-propeller_TolB-like"/>
</dbReference>
<feature type="domain" description="SMP-30/Gluconolactonase/LRE-like region" evidence="16">
    <location>
        <begin position="15"/>
        <end position="258"/>
    </location>
</feature>
<keyword evidence="9" id="KW-0963">Cytoplasm</keyword>
<dbReference type="EC" id="3.1.1.17" evidence="7"/>
<keyword evidence="18" id="KW-1185">Reference proteome</keyword>